<sequence>MYKIKVLGSDLLQTTTSNEPILNALIKGRKEYPISSGCKKGGCGICKVRVIDGSFDTGNMSASHVNNDLVENGIVLACQTFACSDLTVEILPINKRRMG</sequence>
<dbReference type="OrthoDB" id="9806195at2"/>
<dbReference type="PROSITE" id="PS00197">
    <property type="entry name" value="2FE2S_FER_1"/>
    <property type="match status" value="1"/>
</dbReference>
<dbReference type="Pfam" id="PF00111">
    <property type="entry name" value="Fer2"/>
    <property type="match status" value="1"/>
</dbReference>
<reference evidence="2" key="1">
    <citation type="submission" date="2018-01" db="EMBL/GenBank/DDBJ databases">
        <authorList>
            <person name="Yu X.-D."/>
        </authorList>
    </citation>
    <scope>NUCLEOTIDE SEQUENCE</scope>
    <source>
        <strain evidence="2">ZX-21</strain>
    </source>
</reference>
<dbReference type="GO" id="GO:0051537">
    <property type="term" value="F:2 iron, 2 sulfur cluster binding"/>
    <property type="evidence" value="ECO:0007669"/>
    <property type="project" value="InterPro"/>
</dbReference>
<dbReference type="Gene3D" id="3.10.20.30">
    <property type="match status" value="1"/>
</dbReference>
<dbReference type="CDD" id="cd00207">
    <property type="entry name" value="fer2"/>
    <property type="match status" value="1"/>
</dbReference>
<dbReference type="InterPro" id="IPR036010">
    <property type="entry name" value="2Fe-2S_ferredoxin-like_sf"/>
</dbReference>
<proteinExistence type="predicted"/>
<dbReference type="RefSeq" id="WP_103682724.1">
    <property type="nucleotide sequence ID" value="NZ_PQGG01000005.1"/>
</dbReference>
<accession>A0A2S4HKH3</accession>
<dbReference type="EMBL" id="PQGG01000005">
    <property type="protein sequence ID" value="POP54483.1"/>
    <property type="molecule type" value="Genomic_DNA"/>
</dbReference>
<evidence type="ECO:0000259" key="1">
    <source>
        <dbReference type="PROSITE" id="PS51085"/>
    </source>
</evidence>
<dbReference type="SUPFAM" id="SSF54292">
    <property type="entry name" value="2Fe-2S ferredoxin-like"/>
    <property type="match status" value="1"/>
</dbReference>
<dbReference type="InterPro" id="IPR006058">
    <property type="entry name" value="2Fe2S_fd_BS"/>
</dbReference>
<dbReference type="PROSITE" id="PS51085">
    <property type="entry name" value="2FE2S_FER_2"/>
    <property type="match status" value="1"/>
</dbReference>
<comment type="caution">
    <text evidence="2">The sequence shown here is derived from an EMBL/GenBank/DDBJ whole genome shotgun (WGS) entry which is preliminary data.</text>
</comment>
<protein>
    <recommendedName>
        <fullName evidence="1">2Fe-2S ferredoxin-type domain-containing protein</fullName>
    </recommendedName>
</protein>
<feature type="domain" description="2Fe-2S ferredoxin-type" evidence="1">
    <location>
        <begin position="2"/>
        <end position="94"/>
    </location>
</feature>
<dbReference type="AlphaFoldDB" id="A0A2S4HKH3"/>
<dbReference type="InterPro" id="IPR001041">
    <property type="entry name" value="2Fe-2S_ferredoxin-type"/>
</dbReference>
<dbReference type="InterPro" id="IPR012675">
    <property type="entry name" value="Beta-grasp_dom_sf"/>
</dbReference>
<dbReference type="Proteomes" id="UP000237222">
    <property type="component" value="Unassembled WGS sequence"/>
</dbReference>
<evidence type="ECO:0000313" key="2">
    <source>
        <dbReference type="EMBL" id="POP54483.1"/>
    </source>
</evidence>
<name>A0A2S4HKH3_9GAMM</name>
<organism evidence="2 3">
    <name type="scientific">Zhongshania marina</name>
    <dbReference type="NCBI Taxonomy" id="2304603"/>
    <lineage>
        <taxon>Bacteria</taxon>
        <taxon>Pseudomonadati</taxon>
        <taxon>Pseudomonadota</taxon>
        <taxon>Gammaproteobacteria</taxon>
        <taxon>Cellvibrionales</taxon>
        <taxon>Spongiibacteraceae</taxon>
        <taxon>Zhongshania</taxon>
    </lineage>
</organism>
<evidence type="ECO:0000313" key="3">
    <source>
        <dbReference type="Proteomes" id="UP000237222"/>
    </source>
</evidence>
<gene>
    <name evidence="2" type="ORF">C0068_01480</name>
</gene>